<evidence type="ECO:0000313" key="3">
    <source>
        <dbReference type="Proteomes" id="UP000298602"/>
    </source>
</evidence>
<keyword evidence="1" id="KW-0812">Transmembrane</keyword>
<organism evidence="2 3">
    <name type="scientific">Desulfoglaeba alkanexedens ALDC</name>
    <dbReference type="NCBI Taxonomy" id="980445"/>
    <lineage>
        <taxon>Bacteria</taxon>
        <taxon>Pseudomonadati</taxon>
        <taxon>Thermodesulfobacteriota</taxon>
        <taxon>Syntrophobacteria</taxon>
        <taxon>Syntrophobacterales</taxon>
        <taxon>Syntrophobacteraceae</taxon>
        <taxon>Desulfoglaeba</taxon>
    </lineage>
</organism>
<feature type="transmembrane region" description="Helical" evidence="1">
    <location>
        <begin position="198"/>
        <end position="217"/>
    </location>
</feature>
<evidence type="ECO:0000313" key="2">
    <source>
        <dbReference type="EMBL" id="QCQ20788.1"/>
    </source>
</evidence>
<keyword evidence="3" id="KW-1185">Reference proteome</keyword>
<evidence type="ECO:0000256" key="1">
    <source>
        <dbReference type="SAM" id="Phobius"/>
    </source>
</evidence>
<reference evidence="2 3" key="1">
    <citation type="submission" date="2019-05" db="EMBL/GenBank/DDBJ databases">
        <title>The Complete Genome Sequence of the n-alkane-degrading Desulfoglaeba alkanexedens ALDC reveals multiple alkylsuccinate synthase gene clusters.</title>
        <authorList>
            <person name="Callaghan A.V."/>
            <person name="Davidova I.A."/>
            <person name="Duncan K.E."/>
            <person name="Morris B."/>
            <person name="McInerney M.J."/>
        </authorList>
    </citation>
    <scope>NUCLEOTIDE SEQUENCE [LARGE SCALE GENOMIC DNA]</scope>
    <source>
        <strain evidence="2 3">ALDC</strain>
    </source>
</reference>
<proteinExistence type="predicted"/>
<gene>
    <name evidence="2" type="ORF">FDQ92_00340</name>
</gene>
<dbReference type="KEGG" id="dax:FDQ92_00340"/>
<dbReference type="AlphaFoldDB" id="A0A4P8KZA3"/>
<protein>
    <submittedName>
        <fullName evidence="2">Uncharacterized protein</fullName>
    </submittedName>
</protein>
<feature type="transmembrane region" description="Helical" evidence="1">
    <location>
        <begin position="159"/>
        <end position="178"/>
    </location>
</feature>
<keyword evidence="1" id="KW-1133">Transmembrane helix</keyword>
<dbReference type="OrthoDB" id="5501627at2"/>
<feature type="transmembrane region" description="Helical" evidence="1">
    <location>
        <begin position="100"/>
        <end position="120"/>
    </location>
</feature>
<dbReference type="EMBL" id="CP040098">
    <property type="protein sequence ID" value="QCQ20788.1"/>
    <property type="molecule type" value="Genomic_DNA"/>
</dbReference>
<feature type="transmembrane region" description="Helical" evidence="1">
    <location>
        <begin position="20"/>
        <end position="39"/>
    </location>
</feature>
<dbReference type="RefSeq" id="WP_137422758.1">
    <property type="nucleotide sequence ID" value="NZ_CP040098.1"/>
</dbReference>
<reference evidence="2 3" key="2">
    <citation type="submission" date="2019-05" db="EMBL/GenBank/DDBJ databases">
        <authorList>
            <person name="Suflita J.M."/>
            <person name="Marks C.R."/>
        </authorList>
    </citation>
    <scope>NUCLEOTIDE SEQUENCE [LARGE SCALE GENOMIC DNA]</scope>
    <source>
        <strain evidence="2 3">ALDC</strain>
    </source>
</reference>
<name>A0A4P8KZA3_9BACT</name>
<sequence length="262" mass="29290">MAQRNRLADLFEGKRSQKIVLTVAVLALLLLELLIYVAAAGQAGEKSRVIVTDHEGRKVYETTGGTLTSYERMVFESTFGPLEGYRLHVETEKRPFPFRAWLTAAVGIPMGLILLIAFAVKVFMTLLYGEDGGDPGERGPQGEATAGRFGSVLHAMHRVSVLHFGLLVVLGLILFWMVPNFIEDFGRVAAAFLVDHKWFLLATAGFAAFLIIWVIYLRYRLSRQMLDHQYRIEKLRIEHQALVKDDAPTLLTQTGDQASQGN</sequence>
<dbReference type="Proteomes" id="UP000298602">
    <property type="component" value="Chromosome"/>
</dbReference>
<accession>A0A4P8KZA3</accession>
<keyword evidence="1" id="KW-0472">Membrane</keyword>